<name>A0A137RGI5_9FLAO</name>
<protein>
    <recommendedName>
        <fullName evidence="3">DUF4230 domain-containing protein</fullName>
    </recommendedName>
</protein>
<organism evidence="1 2">
    <name type="scientific">Aequorivita aquimaris</name>
    <dbReference type="NCBI Taxonomy" id="1548749"/>
    <lineage>
        <taxon>Bacteria</taxon>
        <taxon>Pseudomonadati</taxon>
        <taxon>Bacteroidota</taxon>
        <taxon>Flavobacteriia</taxon>
        <taxon>Flavobacteriales</taxon>
        <taxon>Flavobacteriaceae</taxon>
        <taxon>Aequorivita</taxon>
    </lineage>
</organism>
<gene>
    <name evidence="1" type="ORF">LS48_11030</name>
</gene>
<dbReference type="EMBL" id="JRWG01000006">
    <property type="protein sequence ID" value="KXN98605.1"/>
    <property type="molecule type" value="Genomic_DNA"/>
</dbReference>
<dbReference type="Proteomes" id="UP000070138">
    <property type="component" value="Unassembled WGS sequence"/>
</dbReference>
<comment type="caution">
    <text evidence="1">The sequence shown here is derived from an EMBL/GenBank/DDBJ whole genome shotgun (WGS) entry which is preliminary data.</text>
</comment>
<accession>A0A137RGI5</accession>
<dbReference type="Pfam" id="PF14014">
    <property type="entry name" value="DUF4230"/>
    <property type="match status" value="1"/>
</dbReference>
<sequence>MRNILLGIVIAFVIVFGLRYCENKKENREILEANTALIQKELKNVGKLIVTEGSYAQVFTYNDSKDLMYGLFDARKKALIVVNAKATIAYDLSEVKTDIDETTKTVTITNIPEPELSINPNIQYYDVTQDYLNQFTASDYNKIKSRVEKSLKKKIEASELRTNAENRLISELQKIYILTNSMGWTLKYNSKVVENEAELQKLKL</sequence>
<reference evidence="2" key="1">
    <citation type="submission" date="2014-10" db="EMBL/GenBank/DDBJ databases">
        <title>Genome sequencing of Vitellibacter sp. D-24.</title>
        <authorList>
            <person name="Thevarajoo S."/>
            <person name="Selvaratnam C."/>
            <person name="Goh K.M."/>
            <person name="Chong C.S."/>
        </authorList>
    </citation>
    <scope>NUCLEOTIDE SEQUENCE [LARGE SCALE GENOMIC DNA]</scope>
    <source>
        <strain evidence="2">D-24</strain>
    </source>
</reference>
<evidence type="ECO:0000313" key="2">
    <source>
        <dbReference type="Proteomes" id="UP000070138"/>
    </source>
</evidence>
<proteinExistence type="predicted"/>
<evidence type="ECO:0000313" key="1">
    <source>
        <dbReference type="EMBL" id="KXN98605.1"/>
    </source>
</evidence>
<dbReference type="OrthoDB" id="5700441at2"/>
<dbReference type="RefSeq" id="WP_062622572.1">
    <property type="nucleotide sequence ID" value="NZ_JRWG01000006.1"/>
</dbReference>
<dbReference type="AlphaFoldDB" id="A0A137RGI5"/>
<dbReference type="InterPro" id="IPR025324">
    <property type="entry name" value="DUF4230"/>
</dbReference>
<evidence type="ECO:0008006" key="3">
    <source>
        <dbReference type="Google" id="ProtNLM"/>
    </source>
</evidence>
<keyword evidence="2" id="KW-1185">Reference proteome</keyword>
<dbReference type="PATRIC" id="fig|1548749.3.peg.2315"/>
<reference evidence="1 2" key="2">
    <citation type="journal article" date="2016" name="Int. J. Syst. Evol. Microbiol.">
        <title>Vitellibacter aquimaris sp. nov., a marine bacterium isolated from seawater.</title>
        <authorList>
            <person name="Thevarajoo S."/>
            <person name="Selvaratnam C."/>
            <person name="Goh K.M."/>
            <person name="Hong K.W."/>
            <person name="Chan X.Y."/>
            <person name="Chan K.G."/>
            <person name="Chong C.S."/>
        </authorList>
    </citation>
    <scope>NUCLEOTIDE SEQUENCE [LARGE SCALE GENOMIC DNA]</scope>
    <source>
        <strain evidence="1 2">D-24</strain>
    </source>
</reference>
<dbReference type="STRING" id="1548749.LS48_11030"/>